<gene>
    <name evidence="1" type="ORF">QM524_04395</name>
</gene>
<name>A0ABT6Y4E5_9BACT</name>
<organism evidence="1 2">
    <name type="scientific">Flectobacillus roseus</name>
    <dbReference type="NCBI Taxonomy" id="502259"/>
    <lineage>
        <taxon>Bacteria</taxon>
        <taxon>Pseudomonadati</taxon>
        <taxon>Bacteroidota</taxon>
        <taxon>Cytophagia</taxon>
        <taxon>Cytophagales</taxon>
        <taxon>Flectobacillaceae</taxon>
        <taxon>Flectobacillus</taxon>
    </lineage>
</organism>
<proteinExistence type="predicted"/>
<evidence type="ECO:0000313" key="1">
    <source>
        <dbReference type="EMBL" id="MDI9858439.1"/>
    </source>
</evidence>
<reference evidence="1 2" key="1">
    <citation type="submission" date="2023-05" db="EMBL/GenBank/DDBJ databases">
        <title>Novel species of genus Flectobacillus isolated from stream in China.</title>
        <authorList>
            <person name="Lu H."/>
        </authorList>
    </citation>
    <scope>NUCLEOTIDE SEQUENCE [LARGE SCALE GENOMIC DNA]</scope>
    <source>
        <strain evidence="1 2">KCTC 42575</strain>
    </source>
</reference>
<evidence type="ECO:0000313" key="2">
    <source>
        <dbReference type="Proteomes" id="UP001236507"/>
    </source>
</evidence>
<dbReference type="Proteomes" id="UP001236507">
    <property type="component" value="Unassembled WGS sequence"/>
</dbReference>
<dbReference type="EMBL" id="JASHIF010000003">
    <property type="protein sequence ID" value="MDI9858439.1"/>
    <property type="molecule type" value="Genomic_DNA"/>
</dbReference>
<keyword evidence="2" id="KW-1185">Reference proteome</keyword>
<accession>A0ABT6Y4E5</accession>
<comment type="caution">
    <text evidence="1">The sequence shown here is derived from an EMBL/GenBank/DDBJ whole genome shotgun (WGS) entry which is preliminary data.</text>
</comment>
<dbReference type="RefSeq" id="WP_283343653.1">
    <property type="nucleotide sequence ID" value="NZ_JASHIF010000003.1"/>
</dbReference>
<sequence>MYFIGEIPNAKCKVSLYKWNNKYFVKFETADLEQTFKISETEVSGESEVRELFTEEFVDKVVKRFEDMYGDLHNALNPY</sequence>
<protein>
    <submittedName>
        <fullName evidence="1">Uncharacterized protein</fullName>
    </submittedName>
</protein>